<accession>A0A285L3Y4</accession>
<dbReference type="Proteomes" id="UP000219565">
    <property type="component" value="Unassembled WGS sequence"/>
</dbReference>
<evidence type="ECO:0000313" key="2">
    <source>
        <dbReference type="Proteomes" id="UP000219565"/>
    </source>
</evidence>
<sequence length="108" mass="12034">MWNRDDVVVDPAKVRAHAGAVESTLENVSKAKQAADYVAKLDDGYGVFVGWYADLMVSSLHDRITDSLRKIVETTETLPKTLRHCADTFESLDAGRKAEIERQQNQIG</sequence>
<dbReference type="AlphaFoldDB" id="A0A285L3Y4"/>
<name>A0A285L3Y4_9NOCA</name>
<gene>
    <name evidence="1" type="ORF">SAMN04244553_1673</name>
</gene>
<dbReference type="RefSeq" id="WP_097244293.1">
    <property type="nucleotide sequence ID" value="NZ_OBEG01000001.1"/>
</dbReference>
<protein>
    <submittedName>
        <fullName evidence="1">Excreted virulence factor EspC, type VII ESX diderm</fullName>
    </submittedName>
</protein>
<evidence type="ECO:0000313" key="1">
    <source>
        <dbReference type="EMBL" id="SNY79649.1"/>
    </source>
</evidence>
<keyword evidence="2" id="KW-1185">Reference proteome</keyword>
<organism evidence="1 2">
    <name type="scientific">Nocardia amikacinitolerans</name>
    <dbReference type="NCBI Taxonomy" id="756689"/>
    <lineage>
        <taxon>Bacteria</taxon>
        <taxon>Bacillati</taxon>
        <taxon>Actinomycetota</taxon>
        <taxon>Actinomycetes</taxon>
        <taxon>Mycobacteriales</taxon>
        <taxon>Nocardiaceae</taxon>
        <taxon>Nocardia</taxon>
    </lineage>
</organism>
<dbReference type="InterPro" id="IPR022536">
    <property type="entry name" value="EspC"/>
</dbReference>
<proteinExistence type="predicted"/>
<dbReference type="EMBL" id="OBEG01000001">
    <property type="protein sequence ID" value="SNY79649.1"/>
    <property type="molecule type" value="Genomic_DNA"/>
</dbReference>
<reference evidence="1 2" key="1">
    <citation type="submission" date="2017-09" db="EMBL/GenBank/DDBJ databases">
        <authorList>
            <person name="Ehlers B."/>
            <person name="Leendertz F.H."/>
        </authorList>
    </citation>
    <scope>NUCLEOTIDE SEQUENCE [LARGE SCALE GENOMIC DNA]</scope>
    <source>
        <strain evidence="1 2">DSM 45537</strain>
    </source>
</reference>
<dbReference type="GO" id="GO:0009306">
    <property type="term" value="P:protein secretion"/>
    <property type="evidence" value="ECO:0007669"/>
    <property type="project" value="InterPro"/>
</dbReference>
<dbReference type="OrthoDB" id="4551840at2"/>
<dbReference type="Pfam" id="PF10824">
    <property type="entry name" value="T7SS_ESX_EspC"/>
    <property type="match status" value="1"/>
</dbReference>